<dbReference type="Gene3D" id="3.30.565.10">
    <property type="entry name" value="Histidine kinase-like ATPase, C-terminal domain"/>
    <property type="match status" value="1"/>
</dbReference>
<feature type="region of interest" description="Disordered" evidence="1">
    <location>
        <begin position="72"/>
        <end position="97"/>
    </location>
</feature>
<comment type="caution">
    <text evidence="2">The sequence shown here is derived from an EMBL/GenBank/DDBJ whole genome shotgun (WGS) entry which is preliminary data.</text>
</comment>
<proteinExistence type="predicted"/>
<keyword evidence="3" id="KW-1185">Reference proteome</keyword>
<evidence type="ECO:0000313" key="2">
    <source>
        <dbReference type="EMBL" id="KAF7807153.1"/>
    </source>
</evidence>
<keyword evidence="2" id="KW-0418">Kinase</keyword>
<feature type="region of interest" description="Disordered" evidence="1">
    <location>
        <begin position="347"/>
        <end position="443"/>
    </location>
</feature>
<protein>
    <submittedName>
        <fullName evidence="2">Histidine kinase-, DNA gyrase B</fullName>
    </submittedName>
</protein>
<dbReference type="GO" id="GO:0005634">
    <property type="term" value="C:nucleus"/>
    <property type="evidence" value="ECO:0007669"/>
    <property type="project" value="TreeGrafter"/>
</dbReference>
<feature type="compositionally biased region" description="Acidic residues" evidence="1">
    <location>
        <begin position="351"/>
        <end position="360"/>
    </location>
</feature>
<feature type="region of interest" description="Disordered" evidence="1">
    <location>
        <begin position="1"/>
        <end position="24"/>
    </location>
</feature>
<sequence length="2052" mass="230248">MSGRPEGFRPHWGNRPQQRAAPPVNDAATFQNPNIFSQTAPPYAPFSQFQNHNVNLQNPIWSFQQNPALPVQNIGAFPPQPLPSSVPRPPTPQNPEELTEKFERAVRKARDELLQAKESVTSWKVTMKAVMMLQADSWSILGIRMLKVPSLERLMNIEEKVNAFVHCFITARGITSLYDLEVAICKNEGVDKFEVLGLGPLLQHPLVMLYFSVNSHLTEVFKITSEEIICFLSELLDASKQKKIRVEDLLDFIAKKRSVKGRELLGIHVKNLDKYVSAIREARNSEQSTLRKCLERLSSKSEKSFRKRPIFSLQKKQLDERFSAISQRIESFSSAEKVFCGEHTRFISSSSEDDDSDDSTNDGQNNETVAGGQSTPSSQFGKSSDRVSSCPYPSATEEMTRLGLRGDILGHTPNNANLKKGGNEPPKKKRKFENATGTKSAPSKLLKEEKRGAEAIPLESGAKSKVASIANRELSISSDSLQKFVNTWKEACRGQSVIEVFERMLHFYRVKPERRKRIVTMFSDYPFIGLLNAAVSSIESGMCNSIYDSFQAINNNELDNFHTNKDLDYETIDVGPSVEIVPVITKDLTCNSIDDIIRKIGAYFDRDSELHRFNNSPVQDKVTLLRKLHDCESWVTEQFCAQNFSALGYGDFLLFLEKYNSQLPHELLKLLVDDTCENSSFEARMPSNQLVALVSQALSSLWENQTVTKQMISLLLMRQYPSIGFDVVENGSLEHFLDTVGKHKTSVTSKSVLFSATMIEKYLFGDSLDHRDNNWSEIATDRLDRGQNIRSSGTVTSKSAIEVLLRAPMLADLGKWSHWDLMFAPFLGSLISWLLNDVNTKELLCLVARDGKVIRIDPSATVDSFLNAAVQGSSFLTAVNLLSLFSLVGGEKYVPLSLLKCHACRGFDVMLRNSLENMEVSDDRKSLLLGEAFSNMNMFTEISTNNMGSEYYKHMQKMNKAVAILSRFVLDCLGYLPAEFHSFAADVLLSGMQSVFKDAASAILRECSKKEEHLMLHEVGLSLGISQWIDDYHAFILNDSASLFCAGGSCLDLGKTQIKTGLKHNQEILDNFSVPEVKMILSPETGAFTQGCSDISQAADMEKFDYDEPVSNSLQDRPICGEDKDAALVVESIRRDEFGLDPIISDIESSMLKKQHARLGRALHCLSQELYSQDSHFILELVQNADDNNYPENVEPTLTFILRDSGIIVLNNERGFSAQNMRALCDVGNSTKKGFNAGYIGKKGIGFKSVFRVTNAPEIHSNGFHVKFDISEGQIGFVLPTVVPPCDIGLFSRLASTGIDSSDDNPWKTCIVLPFRSHLSEGMIMNSIMTMFSDLHPSLLLFLHRLQCIKFRNLLNDTLTVMRKEIVGDGILKVSHGKEKMTWFVVSQELKTNSLRLGVQTTEISMAFTLQESDNVYSPCLDPQPVFAFLPLRTYGLKFILQGDFVLPSSREEVDGDSPWNQWLLSEYPSLFVRAEREFCALPCFRSEPGKALSAFMSFVPLVGEVHGFFSSLPRLIISKLRMTNCLLVECGNNEWVPPCKVLRGWTEQVRSFLTDDLLYEHLGLRYLDKNVVLSDALAEALGIEEFGPNILVRVVSALCHADSGMVSINMSWLISCLSTLYVTLFNSSGKMSVNFETREDILESLRKIPFIPLSDGTYSSVDKGTIWLHSNTLNTGLDGEHKIEAFPSISANLRTVSPSLFSAAAGHDTSCLNLPLLDNATRLLLSIGVQQLSAHDIVKLHILPAMSEIKRVNQDKMLMIEYICFVMLHLKSTCSECLIDRELIISELQCKSLLLTNCGFKCPADVPIHFCREFGNLVGAKMLADVVNMSWPEVDISYLKHPVNDSFSCVLENWRRFFEKIGVTDFVQVVQVDRNVVDVSDANFRQVMWDKGLISPELLAKDWESPELVQLLTLLSKSGSKEGCKYLLEILDTLWDASYSDKTTGYFCSKSGKDNYQFKSTFINNICGMQWVVSTMDDELHYPSDLFYDCEAVRMILGAFVPYAVPKVKSERLVNDVGFKTRVTLGDILDILKVWRKSEIPLKARYAYSSF</sequence>
<gene>
    <name evidence="2" type="ORF">G2W53_039314</name>
</gene>
<dbReference type="Proteomes" id="UP000634136">
    <property type="component" value="Unassembled WGS sequence"/>
</dbReference>
<dbReference type="NCBIfam" id="NF047352">
    <property type="entry name" value="P_loop_sacsin"/>
    <property type="match status" value="1"/>
</dbReference>
<dbReference type="InterPro" id="IPR052957">
    <property type="entry name" value="Auxin_embryo_med"/>
</dbReference>
<dbReference type="EMBL" id="JAAIUW010000012">
    <property type="protein sequence ID" value="KAF7807153.1"/>
    <property type="molecule type" value="Genomic_DNA"/>
</dbReference>
<feature type="compositionally biased region" description="Polar residues" evidence="1">
    <location>
        <begin position="361"/>
        <end position="382"/>
    </location>
</feature>
<dbReference type="GO" id="GO:0009793">
    <property type="term" value="P:embryo development ending in seed dormancy"/>
    <property type="evidence" value="ECO:0007669"/>
    <property type="project" value="TreeGrafter"/>
</dbReference>
<evidence type="ECO:0000256" key="1">
    <source>
        <dbReference type="SAM" id="MobiDB-lite"/>
    </source>
</evidence>
<dbReference type="GO" id="GO:0048364">
    <property type="term" value="P:root development"/>
    <property type="evidence" value="ECO:0007669"/>
    <property type="project" value="TreeGrafter"/>
</dbReference>
<dbReference type="GO" id="GO:0016301">
    <property type="term" value="F:kinase activity"/>
    <property type="evidence" value="ECO:0007669"/>
    <property type="project" value="UniProtKB-KW"/>
</dbReference>
<keyword evidence="2" id="KW-0808">Transferase</keyword>
<evidence type="ECO:0000313" key="3">
    <source>
        <dbReference type="Proteomes" id="UP000634136"/>
    </source>
</evidence>
<dbReference type="GO" id="GO:0010305">
    <property type="term" value="P:leaf vascular tissue pattern formation"/>
    <property type="evidence" value="ECO:0007669"/>
    <property type="project" value="TreeGrafter"/>
</dbReference>
<reference evidence="2" key="1">
    <citation type="submission" date="2020-09" db="EMBL/GenBank/DDBJ databases">
        <title>Genome-Enabled Discovery of Anthraquinone Biosynthesis in Senna tora.</title>
        <authorList>
            <person name="Kang S.-H."/>
            <person name="Pandey R.P."/>
            <person name="Lee C.-M."/>
            <person name="Sim J.-S."/>
            <person name="Jeong J.-T."/>
            <person name="Choi B.-S."/>
            <person name="Jung M."/>
            <person name="Ginzburg D."/>
            <person name="Zhao K."/>
            <person name="Won S.Y."/>
            <person name="Oh T.-J."/>
            <person name="Yu Y."/>
            <person name="Kim N.-H."/>
            <person name="Lee O.R."/>
            <person name="Lee T.-H."/>
            <person name="Bashyal P."/>
            <person name="Kim T.-S."/>
            <person name="Lee W.-H."/>
            <person name="Kawkins C."/>
            <person name="Kim C.-K."/>
            <person name="Kim J.S."/>
            <person name="Ahn B.O."/>
            <person name="Rhee S.Y."/>
            <person name="Sohng J.K."/>
        </authorList>
    </citation>
    <scope>NUCLEOTIDE SEQUENCE</scope>
    <source>
        <tissue evidence="2">Leaf</tissue>
    </source>
</reference>
<dbReference type="SUPFAM" id="SSF55874">
    <property type="entry name" value="ATPase domain of HSP90 chaperone/DNA topoisomerase II/histidine kinase"/>
    <property type="match status" value="1"/>
</dbReference>
<name>A0A834W3E3_9FABA</name>
<organism evidence="2 3">
    <name type="scientific">Senna tora</name>
    <dbReference type="NCBI Taxonomy" id="362788"/>
    <lineage>
        <taxon>Eukaryota</taxon>
        <taxon>Viridiplantae</taxon>
        <taxon>Streptophyta</taxon>
        <taxon>Embryophyta</taxon>
        <taxon>Tracheophyta</taxon>
        <taxon>Spermatophyta</taxon>
        <taxon>Magnoliopsida</taxon>
        <taxon>eudicotyledons</taxon>
        <taxon>Gunneridae</taxon>
        <taxon>Pentapetalae</taxon>
        <taxon>rosids</taxon>
        <taxon>fabids</taxon>
        <taxon>Fabales</taxon>
        <taxon>Fabaceae</taxon>
        <taxon>Caesalpinioideae</taxon>
        <taxon>Cassia clade</taxon>
        <taxon>Senna</taxon>
    </lineage>
</organism>
<dbReference type="InterPro" id="IPR036890">
    <property type="entry name" value="HATPase_C_sf"/>
</dbReference>
<feature type="compositionally biased region" description="Pro residues" evidence="1">
    <location>
        <begin position="78"/>
        <end position="93"/>
    </location>
</feature>
<accession>A0A834W3E3</accession>
<dbReference type="PANTHER" id="PTHR32387">
    <property type="entry name" value="WU:FJ29H11"/>
    <property type="match status" value="1"/>
</dbReference>
<dbReference type="PANTHER" id="PTHR32387:SF0">
    <property type="entry name" value="PROTEIN NO VEIN"/>
    <property type="match status" value="1"/>
</dbReference>
<dbReference type="OrthoDB" id="1262810at2759"/>